<keyword evidence="4 5" id="KW-0472">Membrane</keyword>
<name>A0A1Q6GG15_9BACT</name>
<evidence type="ECO:0000256" key="2">
    <source>
        <dbReference type="ARBA" id="ARBA00022692"/>
    </source>
</evidence>
<dbReference type="Pfam" id="PF01758">
    <property type="entry name" value="SBF"/>
    <property type="match status" value="1"/>
</dbReference>
<gene>
    <name evidence="7" type="ORF">BHV76_06670</name>
    <name evidence="8" type="ORF">DWZ34_15090</name>
    <name evidence="6" type="ORF">K8V40_07685</name>
</gene>
<evidence type="ECO:0000256" key="4">
    <source>
        <dbReference type="ARBA" id="ARBA00023136"/>
    </source>
</evidence>
<feature type="transmembrane region" description="Helical" evidence="5">
    <location>
        <begin position="76"/>
        <end position="95"/>
    </location>
</feature>
<dbReference type="Proteomes" id="UP000722357">
    <property type="component" value="Unassembled WGS sequence"/>
</dbReference>
<feature type="transmembrane region" description="Helical" evidence="5">
    <location>
        <begin position="12"/>
        <end position="33"/>
    </location>
</feature>
<feature type="transmembrane region" description="Helical" evidence="5">
    <location>
        <begin position="132"/>
        <end position="154"/>
    </location>
</feature>
<evidence type="ECO:0000256" key="3">
    <source>
        <dbReference type="ARBA" id="ARBA00022989"/>
    </source>
</evidence>
<keyword evidence="3 5" id="KW-1133">Transmembrane helix</keyword>
<protein>
    <submittedName>
        <fullName evidence="8">Transporter</fullName>
    </submittedName>
</protein>
<feature type="transmembrane region" description="Helical" evidence="5">
    <location>
        <begin position="101"/>
        <end position="120"/>
    </location>
</feature>
<dbReference type="Proteomes" id="UP000186685">
    <property type="component" value="Unassembled WGS sequence"/>
</dbReference>
<keyword evidence="2 5" id="KW-0812">Transmembrane</keyword>
<evidence type="ECO:0000313" key="10">
    <source>
        <dbReference type="Proteomes" id="UP000285109"/>
    </source>
</evidence>
<dbReference type="Proteomes" id="UP000285109">
    <property type="component" value="Unassembled WGS sequence"/>
</dbReference>
<evidence type="ECO:0000313" key="6">
    <source>
        <dbReference type="EMBL" id="HJF81517.1"/>
    </source>
</evidence>
<organism evidence="8 10">
    <name type="scientific">Phocaeicola plebeius</name>
    <dbReference type="NCBI Taxonomy" id="310297"/>
    <lineage>
        <taxon>Bacteria</taxon>
        <taxon>Pseudomonadati</taxon>
        <taxon>Bacteroidota</taxon>
        <taxon>Bacteroidia</taxon>
        <taxon>Bacteroidales</taxon>
        <taxon>Bacteroidaceae</taxon>
        <taxon>Phocaeicola</taxon>
    </lineage>
</organism>
<dbReference type="RefSeq" id="WP_118028216.1">
    <property type="nucleotide sequence ID" value="NZ_CASFMT010000001.1"/>
</dbReference>
<reference evidence="7 9" key="1">
    <citation type="journal article" date="2016" name="Nat. Biotechnol.">
        <title>Measurement of bacterial replication rates in microbial communities.</title>
        <authorList>
            <person name="Brown C.T."/>
            <person name="Olm M.R."/>
            <person name="Thomas B.C."/>
            <person name="Banfield J.F."/>
        </authorList>
    </citation>
    <scope>NUCLEOTIDE SEQUENCE [LARGE SCALE GENOMIC DNA]</scope>
    <source>
        <strain evidence="7">45_130</strain>
    </source>
</reference>
<feature type="transmembrane region" description="Helical" evidence="5">
    <location>
        <begin position="206"/>
        <end position="225"/>
    </location>
</feature>
<feature type="transmembrane region" description="Helical" evidence="5">
    <location>
        <begin position="273"/>
        <end position="299"/>
    </location>
</feature>
<accession>A0A1Q6GG15</accession>
<evidence type="ECO:0000313" key="9">
    <source>
        <dbReference type="Proteomes" id="UP000186685"/>
    </source>
</evidence>
<comment type="subcellular location">
    <subcellularLocation>
        <location evidence="1">Membrane</location>
        <topology evidence="1">Multi-pass membrane protein</topology>
    </subcellularLocation>
</comment>
<dbReference type="AlphaFoldDB" id="A0A1Q6GG15"/>
<feature type="transmembrane region" description="Helical" evidence="5">
    <location>
        <begin position="45"/>
        <end position="64"/>
    </location>
</feature>
<evidence type="ECO:0000256" key="1">
    <source>
        <dbReference type="ARBA" id="ARBA00004141"/>
    </source>
</evidence>
<comment type="caution">
    <text evidence="8">The sequence shown here is derived from an EMBL/GenBank/DDBJ whole genome shotgun (WGS) entry which is preliminary data.</text>
</comment>
<dbReference type="EMBL" id="QRQK01000037">
    <property type="protein sequence ID" value="RHM93051.1"/>
    <property type="molecule type" value="Genomic_DNA"/>
</dbReference>
<reference evidence="8 10" key="2">
    <citation type="submission" date="2018-08" db="EMBL/GenBank/DDBJ databases">
        <title>A genome reference for cultivated species of the human gut microbiota.</title>
        <authorList>
            <person name="Zou Y."/>
            <person name="Xue W."/>
            <person name="Luo G."/>
        </authorList>
    </citation>
    <scope>NUCLEOTIDE SEQUENCE [LARGE SCALE GENOMIC DNA]</scope>
    <source>
        <strain evidence="8 10">AF31-28B-AC</strain>
    </source>
</reference>
<feature type="transmembrane region" description="Helical" evidence="5">
    <location>
        <begin position="166"/>
        <end position="186"/>
    </location>
</feature>
<reference evidence="6" key="3">
    <citation type="journal article" date="2021" name="PeerJ">
        <title>Extensive microbial diversity within the chicken gut microbiome revealed by metagenomics and culture.</title>
        <authorList>
            <person name="Gilroy R."/>
            <person name="Ravi A."/>
            <person name="Getino M."/>
            <person name="Pursley I."/>
            <person name="Horton D.L."/>
            <person name="Alikhan N.F."/>
            <person name="Baker D."/>
            <person name="Gharbi K."/>
            <person name="Hall N."/>
            <person name="Watson M."/>
            <person name="Adriaenssens E.M."/>
            <person name="Foster-Nyarko E."/>
            <person name="Jarju S."/>
            <person name="Secka A."/>
            <person name="Antonio M."/>
            <person name="Oren A."/>
            <person name="Chaudhuri R.R."/>
            <person name="La Ragione R."/>
            <person name="Hildebrand F."/>
            <person name="Pallen M.J."/>
        </authorList>
    </citation>
    <scope>NUCLEOTIDE SEQUENCE</scope>
    <source>
        <strain evidence="6">9794</strain>
    </source>
</reference>
<dbReference type="InterPro" id="IPR038770">
    <property type="entry name" value="Na+/solute_symporter_sf"/>
</dbReference>
<dbReference type="GO" id="GO:0016020">
    <property type="term" value="C:membrane"/>
    <property type="evidence" value="ECO:0007669"/>
    <property type="project" value="UniProtKB-SubCell"/>
</dbReference>
<proteinExistence type="predicted"/>
<dbReference type="Gene3D" id="1.20.1530.20">
    <property type="match status" value="1"/>
</dbReference>
<dbReference type="EMBL" id="MNQR01000020">
    <property type="protein sequence ID" value="OKZ10155.1"/>
    <property type="molecule type" value="Genomic_DNA"/>
</dbReference>
<evidence type="ECO:0000313" key="8">
    <source>
        <dbReference type="EMBL" id="RHM93051.1"/>
    </source>
</evidence>
<feature type="transmembrane region" description="Helical" evidence="5">
    <location>
        <begin position="231"/>
        <end position="252"/>
    </location>
</feature>
<dbReference type="EMBL" id="DYWE01000070">
    <property type="protein sequence ID" value="HJF81517.1"/>
    <property type="molecule type" value="Genomic_DNA"/>
</dbReference>
<reference evidence="6" key="4">
    <citation type="submission" date="2021-09" db="EMBL/GenBank/DDBJ databases">
        <authorList>
            <person name="Gilroy R."/>
        </authorList>
    </citation>
    <scope>NUCLEOTIDE SEQUENCE</scope>
    <source>
        <strain evidence="6">9794</strain>
    </source>
</reference>
<evidence type="ECO:0000256" key="5">
    <source>
        <dbReference type="SAM" id="Phobius"/>
    </source>
</evidence>
<evidence type="ECO:0000313" key="7">
    <source>
        <dbReference type="EMBL" id="OKZ10155.1"/>
    </source>
</evidence>
<sequence>MNILRFCKNWTLPIAMAMGVILYFVYVNIPFLAPTKPFVAHAIDIVQPVLIFLMLFLTFCKINVHDLKLCAWHWRLLLIQGASFLLLGLLLVIFPDFSARILVEGAMICLICPTATAAAVVTRKLGGDAAHLTTYTILVNLLAAILVPLVLPLVHPHPELNFGSSFALILGKVFPLLLCPFLAAILLRALLPKVHAKLGQYHELSFYLWAVALTLAIGVTVKSIVHSDVSFWYQAGLGGVSLVCCALQFYFGKKIGRRYDDSISSGQALGQKNTVFAIWMGYTFFTPVTAVAAGFYSVWHNVVNSYQLYLQRKSEGESDALKN</sequence>
<dbReference type="InterPro" id="IPR002657">
    <property type="entry name" value="BilAc:Na_symport/Acr3"/>
</dbReference>